<dbReference type="Proteomes" id="UP001597260">
    <property type="component" value="Unassembled WGS sequence"/>
</dbReference>
<feature type="region of interest" description="Disordered" evidence="5">
    <location>
        <begin position="66"/>
        <end position="116"/>
    </location>
</feature>
<protein>
    <submittedName>
        <fullName evidence="7">MerR family transcriptional regulator</fullName>
    </submittedName>
</protein>
<dbReference type="PROSITE" id="PS50937">
    <property type="entry name" value="HTH_MERR_2"/>
    <property type="match status" value="1"/>
</dbReference>
<feature type="domain" description="HTH merR-type" evidence="6">
    <location>
        <begin position="1"/>
        <end position="69"/>
    </location>
</feature>
<evidence type="ECO:0000256" key="3">
    <source>
        <dbReference type="ARBA" id="ARBA00023125"/>
    </source>
</evidence>
<sequence>MNSGELARLAGVSVRTLRHYHQIGVLPEPPRAGNGYRCYQIGDLVRLLRIKRLAALGIPLDRMPELLDDTGRHPPQPPHLPHPSEPSDLPHLLEPSDLPHLLEPSHPPVSPVSPVSSDLLDQLDRELDAEIERLTRQREIIAQIRAEGVAPDIPPELARFFAVFGSSGMSPALTATDRDQSVLLAHLVGERGRPRLAAFCELLASAEFAPRVAVFVRRFAELAPDADGDTIDTLVEECVALFGAVVTELGGAAVLPVVDEKQLRLLDDYLEEQLNPAQQTFFTRVAAYHDSVPLPPGADARGST</sequence>
<dbReference type="InterPro" id="IPR047057">
    <property type="entry name" value="MerR_fam"/>
</dbReference>
<evidence type="ECO:0000313" key="7">
    <source>
        <dbReference type="EMBL" id="MFD1320428.1"/>
    </source>
</evidence>
<dbReference type="Gene3D" id="1.10.1660.10">
    <property type="match status" value="1"/>
</dbReference>
<gene>
    <name evidence="7" type="ORF">ACFQ4H_04905</name>
</gene>
<accession>A0ABW3Y9D3</accession>
<keyword evidence="4" id="KW-0804">Transcription</keyword>
<organism evidence="7 8">
    <name type="scientific">Micromonospora sonneratiae</name>
    <dbReference type="NCBI Taxonomy" id="1184706"/>
    <lineage>
        <taxon>Bacteria</taxon>
        <taxon>Bacillati</taxon>
        <taxon>Actinomycetota</taxon>
        <taxon>Actinomycetes</taxon>
        <taxon>Micromonosporales</taxon>
        <taxon>Micromonosporaceae</taxon>
        <taxon>Micromonospora</taxon>
    </lineage>
</organism>
<name>A0ABW3Y9D3_9ACTN</name>
<evidence type="ECO:0000313" key="8">
    <source>
        <dbReference type="Proteomes" id="UP001597260"/>
    </source>
</evidence>
<proteinExistence type="predicted"/>
<dbReference type="PANTHER" id="PTHR30204:SF69">
    <property type="entry name" value="MERR-FAMILY TRANSCRIPTIONAL REGULATOR"/>
    <property type="match status" value="1"/>
</dbReference>
<keyword evidence="1" id="KW-0678">Repressor</keyword>
<feature type="compositionally biased region" description="Pro residues" evidence="5">
    <location>
        <begin position="74"/>
        <end position="84"/>
    </location>
</feature>
<comment type="caution">
    <text evidence="7">The sequence shown here is derived from an EMBL/GenBank/DDBJ whole genome shotgun (WGS) entry which is preliminary data.</text>
</comment>
<reference evidence="8" key="1">
    <citation type="journal article" date="2019" name="Int. J. Syst. Evol. Microbiol.">
        <title>The Global Catalogue of Microorganisms (GCM) 10K type strain sequencing project: providing services to taxonomists for standard genome sequencing and annotation.</title>
        <authorList>
            <consortium name="The Broad Institute Genomics Platform"/>
            <consortium name="The Broad Institute Genome Sequencing Center for Infectious Disease"/>
            <person name="Wu L."/>
            <person name="Ma J."/>
        </authorList>
    </citation>
    <scope>NUCLEOTIDE SEQUENCE [LARGE SCALE GENOMIC DNA]</scope>
    <source>
        <strain evidence="8">JCM 31037</strain>
    </source>
</reference>
<dbReference type="RefSeq" id="WP_377567412.1">
    <property type="nucleotide sequence ID" value="NZ_JBHTMP010000005.1"/>
</dbReference>
<keyword evidence="3" id="KW-0238">DNA-binding</keyword>
<dbReference type="EMBL" id="JBHTMP010000005">
    <property type="protein sequence ID" value="MFD1320428.1"/>
    <property type="molecule type" value="Genomic_DNA"/>
</dbReference>
<feature type="compositionally biased region" description="Low complexity" evidence="5">
    <location>
        <begin position="86"/>
        <end position="104"/>
    </location>
</feature>
<evidence type="ECO:0000259" key="6">
    <source>
        <dbReference type="PROSITE" id="PS50937"/>
    </source>
</evidence>
<dbReference type="SUPFAM" id="SSF46955">
    <property type="entry name" value="Putative DNA-binding domain"/>
    <property type="match status" value="1"/>
</dbReference>
<dbReference type="InterPro" id="IPR009061">
    <property type="entry name" value="DNA-bd_dom_put_sf"/>
</dbReference>
<evidence type="ECO:0000256" key="4">
    <source>
        <dbReference type="ARBA" id="ARBA00023163"/>
    </source>
</evidence>
<evidence type="ECO:0000256" key="2">
    <source>
        <dbReference type="ARBA" id="ARBA00023015"/>
    </source>
</evidence>
<dbReference type="Pfam" id="PF00376">
    <property type="entry name" value="MerR"/>
    <property type="match status" value="1"/>
</dbReference>
<evidence type="ECO:0000256" key="5">
    <source>
        <dbReference type="SAM" id="MobiDB-lite"/>
    </source>
</evidence>
<evidence type="ECO:0000256" key="1">
    <source>
        <dbReference type="ARBA" id="ARBA00022491"/>
    </source>
</evidence>
<dbReference type="PANTHER" id="PTHR30204">
    <property type="entry name" value="REDOX-CYCLING DRUG-SENSING TRANSCRIPTIONAL ACTIVATOR SOXR"/>
    <property type="match status" value="1"/>
</dbReference>
<keyword evidence="2" id="KW-0805">Transcription regulation</keyword>
<dbReference type="SMART" id="SM00422">
    <property type="entry name" value="HTH_MERR"/>
    <property type="match status" value="1"/>
</dbReference>
<dbReference type="CDD" id="cd00592">
    <property type="entry name" value="HTH_MerR-like"/>
    <property type="match status" value="1"/>
</dbReference>
<dbReference type="InterPro" id="IPR000551">
    <property type="entry name" value="MerR-type_HTH_dom"/>
</dbReference>
<keyword evidence="8" id="KW-1185">Reference proteome</keyword>
<dbReference type="PRINTS" id="PR00040">
    <property type="entry name" value="HTHMERR"/>
</dbReference>